<name>A0A8K0KN86_LADFU</name>
<gene>
    <name evidence="2" type="ORF">J437_LFUL017520</name>
</gene>
<dbReference type="EMBL" id="KZ309167">
    <property type="protein sequence ID" value="KAG8237413.1"/>
    <property type="molecule type" value="Genomic_DNA"/>
</dbReference>
<dbReference type="Proteomes" id="UP000792457">
    <property type="component" value="Unassembled WGS sequence"/>
</dbReference>
<accession>A0A8K0KN86</accession>
<sequence length="110" mass="12852">WERVHTREEEQSTGCFVVRRTDQSVGDTVTAQREGFNRGAFFRSDPWIIRAYHCENREVYPEDISHEHGGNTTDTNVNYLNDGPNDHYHHHSNQSTSTTPFWRPASIPHR</sequence>
<reference evidence="2" key="1">
    <citation type="submission" date="2013-04" db="EMBL/GenBank/DDBJ databases">
        <authorList>
            <person name="Qu J."/>
            <person name="Murali S.C."/>
            <person name="Bandaranaike D."/>
            <person name="Bellair M."/>
            <person name="Blankenburg K."/>
            <person name="Chao H."/>
            <person name="Dinh H."/>
            <person name="Doddapaneni H."/>
            <person name="Downs B."/>
            <person name="Dugan-Rocha S."/>
            <person name="Elkadiri S."/>
            <person name="Gnanaolivu R.D."/>
            <person name="Hernandez B."/>
            <person name="Javaid M."/>
            <person name="Jayaseelan J.C."/>
            <person name="Lee S."/>
            <person name="Li M."/>
            <person name="Ming W."/>
            <person name="Munidasa M."/>
            <person name="Muniz J."/>
            <person name="Nguyen L."/>
            <person name="Ongeri F."/>
            <person name="Osuji N."/>
            <person name="Pu L.-L."/>
            <person name="Puazo M."/>
            <person name="Qu C."/>
            <person name="Quiroz J."/>
            <person name="Raj R."/>
            <person name="Weissenberger G."/>
            <person name="Xin Y."/>
            <person name="Zou X."/>
            <person name="Han Y."/>
            <person name="Richards S."/>
            <person name="Worley K."/>
            <person name="Muzny D."/>
            <person name="Gibbs R."/>
        </authorList>
    </citation>
    <scope>NUCLEOTIDE SEQUENCE</scope>
    <source>
        <strain evidence="2">Sampled in the wild</strain>
    </source>
</reference>
<reference evidence="2" key="2">
    <citation type="submission" date="2017-10" db="EMBL/GenBank/DDBJ databases">
        <title>Ladona fulva Genome sequencing and assembly.</title>
        <authorList>
            <person name="Murali S."/>
            <person name="Richards S."/>
            <person name="Bandaranaike D."/>
            <person name="Bellair M."/>
            <person name="Blankenburg K."/>
            <person name="Chao H."/>
            <person name="Dinh H."/>
            <person name="Doddapaneni H."/>
            <person name="Dugan-Rocha S."/>
            <person name="Elkadiri S."/>
            <person name="Gnanaolivu R."/>
            <person name="Hernandez B."/>
            <person name="Skinner E."/>
            <person name="Javaid M."/>
            <person name="Lee S."/>
            <person name="Li M."/>
            <person name="Ming W."/>
            <person name="Munidasa M."/>
            <person name="Muniz J."/>
            <person name="Nguyen L."/>
            <person name="Hughes D."/>
            <person name="Osuji N."/>
            <person name="Pu L.-L."/>
            <person name="Puazo M."/>
            <person name="Qu C."/>
            <person name="Quiroz J."/>
            <person name="Raj R."/>
            <person name="Weissenberger G."/>
            <person name="Xin Y."/>
            <person name="Zou X."/>
            <person name="Han Y."/>
            <person name="Worley K."/>
            <person name="Muzny D."/>
            <person name="Gibbs R."/>
        </authorList>
    </citation>
    <scope>NUCLEOTIDE SEQUENCE</scope>
    <source>
        <strain evidence="2">Sampled in the wild</strain>
    </source>
</reference>
<organism evidence="2 3">
    <name type="scientific">Ladona fulva</name>
    <name type="common">Scarce chaser dragonfly</name>
    <name type="synonym">Libellula fulva</name>
    <dbReference type="NCBI Taxonomy" id="123851"/>
    <lineage>
        <taxon>Eukaryota</taxon>
        <taxon>Metazoa</taxon>
        <taxon>Ecdysozoa</taxon>
        <taxon>Arthropoda</taxon>
        <taxon>Hexapoda</taxon>
        <taxon>Insecta</taxon>
        <taxon>Pterygota</taxon>
        <taxon>Palaeoptera</taxon>
        <taxon>Odonata</taxon>
        <taxon>Epiprocta</taxon>
        <taxon>Anisoptera</taxon>
        <taxon>Libelluloidea</taxon>
        <taxon>Libellulidae</taxon>
        <taxon>Ladona</taxon>
    </lineage>
</organism>
<dbReference type="AlphaFoldDB" id="A0A8K0KN86"/>
<comment type="caution">
    <text evidence="2">The sequence shown here is derived from an EMBL/GenBank/DDBJ whole genome shotgun (WGS) entry which is preliminary data.</text>
</comment>
<feature type="non-terminal residue" evidence="2">
    <location>
        <position position="110"/>
    </location>
</feature>
<proteinExistence type="predicted"/>
<protein>
    <submittedName>
        <fullName evidence="2">Uncharacterized protein</fullName>
    </submittedName>
</protein>
<evidence type="ECO:0000313" key="2">
    <source>
        <dbReference type="EMBL" id="KAG8237413.1"/>
    </source>
</evidence>
<keyword evidence="3" id="KW-1185">Reference proteome</keyword>
<evidence type="ECO:0000313" key="3">
    <source>
        <dbReference type="Proteomes" id="UP000792457"/>
    </source>
</evidence>
<feature type="region of interest" description="Disordered" evidence="1">
    <location>
        <begin position="63"/>
        <end position="110"/>
    </location>
</feature>
<evidence type="ECO:0000256" key="1">
    <source>
        <dbReference type="SAM" id="MobiDB-lite"/>
    </source>
</evidence>
<feature type="compositionally biased region" description="Polar residues" evidence="1">
    <location>
        <begin position="70"/>
        <end position="79"/>
    </location>
</feature>